<dbReference type="GO" id="GO:0016757">
    <property type="term" value="F:glycosyltransferase activity"/>
    <property type="evidence" value="ECO:0007669"/>
    <property type="project" value="InterPro"/>
</dbReference>
<dbReference type="PANTHER" id="PTHR12526">
    <property type="entry name" value="GLYCOSYLTRANSFERASE"/>
    <property type="match status" value="1"/>
</dbReference>
<dbReference type="SUPFAM" id="SSF53756">
    <property type="entry name" value="UDP-Glycosyltransferase/glycogen phosphorylase"/>
    <property type="match status" value="1"/>
</dbReference>
<organism evidence="2 3">
    <name type="scientific">Rubritalea squalenifaciens DSM 18772</name>
    <dbReference type="NCBI Taxonomy" id="1123071"/>
    <lineage>
        <taxon>Bacteria</taxon>
        <taxon>Pseudomonadati</taxon>
        <taxon>Verrucomicrobiota</taxon>
        <taxon>Verrucomicrobiia</taxon>
        <taxon>Verrucomicrobiales</taxon>
        <taxon>Rubritaleaceae</taxon>
        <taxon>Rubritalea</taxon>
    </lineage>
</organism>
<protein>
    <submittedName>
        <fullName evidence="2">Glycosyltransferase involved in cell wall bisynthesis</fullName>
    </submittedName>
</protein>
<sequence length="373" mass="41593">MLEKRKSVDCLLVGQTPPPFHGQAIVTGMLFDHTWSKVKVSLLRMAYSESIDSVGRFSLQKVFHLFYLVYKTWVSALSERPRVLYYLPASPNKVPVLRDVIYLSMTRWLFPKLVFHYHAGGLAEYIDQSGWLKPLARLVYSGADVGIELSENDFAPSDYFKAKRKVVIPNGLDVPVLHQKKKIFNGRLEVLYVGALVEGKGISNIVKTAALMREAGASVHFNVVGDWGDEVYKQQVLGEIEASGLGGMITFAGVLTGDAKWEAFSRANCFFFPTHYASESFPLVLIEAMACGLPIVTTHWRGIPKLVEGSDAAVLCGIKSPQEYAESLLKFIADEALCSQMAINAEQFYEKNYTKQVFLERMERVLAETAASS</sequence>
<proteinExistence type="predicted"/>
<dbReference type="STRING" id="1123071.SAMN02745181_0747"/>
<dbReference type="CDD" id="cd03801">
    <property type="entry name" value="GT4_PimA-like"/>
    <property type="match status" value="1"/>
</dbReference>
<feature type="domain" description="Glycosyl transferase family 1" evidence="1">
    <location>
        <begin position="177"/>
        <end position="347"/>
    </location>
</feature>
<dbReference type="InterPro" id="IPR001296">
    <property type="entry name" value="Glyco_trans_1"/>
</dbReference>
<gene>
    <name evidence="2" type="ORF">SAMN02745181_0747</name>
</gene>
<dbReference type="Proteomes" id="UP000184510">
    <property type="component" value="Unassembled WGS sequence"/>
</dbReference>
<reference evidence="2 3" key="1">
    <citation type="submission" date="2016-11" db="EMBL/GenBank/DDBJ databases">
        <authorList>
            <person name="Jaros S."/>
            <person name="Januszkiewicz K."/>
            <person name="Wedrychowicz H."/>
        </authorList>
    </citation>
    <scope>NUCLEOTIDE SEQUENCE [LARGE SCALE GENOMIC DNA]</scope>
    <source>
        <strain evidence="2 3">DSM 18772</strain>
    </source>
</reference>
<evidence type="ECO:0000313" key="2">
    <source>
        <dbReference type="EMBL" id="SHI72838.1"/>
    </source>
</evidence>
<dbReference type="Pfam" id="PF00534">
    <property type="entry name" value="Glycos_transf_1"/>
    <property type="match status" value="1"/>
</dbReference>
<dbReference type="AlphaFoldDB" id="A0A1M6DIK8"/>
<evidence type="ECO:0000313" key="3">
    <source>
        <dbReference type="Proteomes" id="UP000184510"/>
    </source>
</evidence>
<name>A0A1M6DIK8_9BACT</name>
<keyword evidence="3" id="KW-1185">Reference proteome</keyword>
<evidence type="ECO:0000259" key="1">
    <source>
        <dbReference type="Pfam" id="PF00534"/>
    </source>
</evidence>
<dbReference type="EMBL" id="FQYR01000002">
    <property type="protein sequence ID" value="SHI72838.1"/>
    <property type="molecule type" value="Genomic_DNA"/>
</dbReference>
<accession>A0A1M6DIK8</accession>
<dbReference type="Gene3D" id="3.40.50.2000">
    <property type="entry name" value="Glycogen Phosphorylase B"/>
    <property type="match status" value="2"/>
</dbReference>
<dbReference type="InParanoid" id="A0A1M6DIK8"/>
<keyword evidence="2" id="KW-0808">Transferase</keyword>